<evidence type="ECO:0000256" key="1">
    <source>
        <dbReference type="ARBA" id="ARBA00004196"/>
    </source>
</evidence>
<proteinExistence type="inferred from homology"/>
<evidence type="ECO:0000256" key="2">
    <source>
        <dbReference type="ARBA" id="ARBA00007639"/>
    </source>
</evidence>
<accession>A0A0F5IS89</accession>
<dbReference type="PROSITE" id="PS51257">
    <property type="entry name" value="PROKAR_LIPOPROTEIN"/>
    <property type="match status" value="1"/>
</dbReference>
<name>A0A0F5IS89_9BACT</name>
<evidence type="ECO:0000256" key="4">
    <source>
        <dbReference type="SAM" id="SignalP"/>
    </source>
</evidence>
<dbReference type="Proteomes" id="UP000033035">
    <property type="component" value="Unassembled WGS sequence"/>
</dbReference>
<dbReference type="InterPro" id="IPR025997">
    <property type="entry name" value="SBP_2_dom"/>
</dbReference>
<dbReference type="STRING" id="1203610.HMPREF1536_04886"/>
<evidence type="ECO:0000313" key="7">
    <source>
        <dbReference type="Proteomes" id="UP000033035"/>
    </source>
</evidence>
<keyword evidence="3 4" id="KW-0732">Signal</keyword>
<feature type="domain" description="Periplasmic binding protein" evidence="5">
    <location>
        <begin position="49"/>
        <end position="298"/>
    </location>
</feature>
<feature type="signal peptide" evidence="4">
    <location>
        <begin position="1"/>
        <end position="33"/>
    </location>
</feature>
<dbReference type="AlphaFoldDB" id="A0A0F5IS89"/>
<dbReference type="Gene3D" id="3.40.50.2300">
    <property type="match status" value="2"/>
</dbReference>
<dbReference type="Pfam" id="PF13407">
    <property type="entry name" value="Peripla_BP_4"/>
    <property type="match status" value="1"/>
</dbReference>
<organism evidence="6 7">
    <name type="scientific">Parabacteroides gordonii MS-1 = DSM 23371</name>
    <dbReference type="NCBI Taxonomy" id="1203610"/>
    <lineage>
        <taxon>Bacteria</taxon>
        <taxon>Pseudomonadati</taxon>
        <taxon>Bacteroidota</taxon>
        <taxon>Bacteroidia</taxon>
        <taxon>Bacteroidales</taxon>
        <taxon>Tannerellaceae</taxon>
        <taxon>Parabacteroides</taxon>
    </lineage>
</organism>
<dbReference type="RefSeq" id="WP_028728433.1">
    <property type="nucleotide sequence ID" value="NZ_AUAE01000030.1"/>
</dbReference>
<dbReference type="HOGENOM" id="CLU_849513_0_0_10"/>
<dbReference type="PATRIC" id="fig|1203610.3.peg.4984"/>
<dbReference type="GO" id="GO:0030313">
    <property type="term" value="C:cell envelope"/>
    <property type="evidence" value="ECO:0007669"/>
    <property type="project" value="UniProtKB-SubCell"/>
</dbReference>
<reference evidence="6 7" key="1">
    <citation type="submission" date="2013-04" db="EMBL/GenBank/DDBJ databases">
        <title>The Genome Sequence of Parabacteroides gordonii DSM 23371.</title>
        <authorList>
            <consortium name="The Broad Institute Genomics Platform"/>
            <person name="Earl A."/>
            <person name="Ward D."/>
            <person name="Feldgarden M."/>
            <person name="Gevers D."/>
            <person name="Martens E."/>
            <person name="Sakamoto M."/>
            <person name="Benno Y."/>
            <person name="Suzuki N."/>
            <person name="Matsunaga N."/>
            <person name="Koshihara K."/>
            <person name="Seki M."/>
            <person name="Komiya H."/>
            <person name="Walker B."/>
            <person name="Young S."/>
            <person name="Zeng Q."/>
            <person name="Gargeya S."/>
            <person name="Fitzgerald M."/>
            <person name="Haas B."/>
            <person name="Abouelleil A."/>
            <person name="Allen A.W."/>
            <person name="Alvarado L."/>
            <person name="Arachchi H.M."/>
            <person name="Berlin A.M."/>
            <person name="Chapman S.B."/>
            <person name="Gainer-Dewar J."/>
            <person name="Goldberg J."/>
            <person name="Griggs A."/>
            <person name="Gujja S."/>
            <person name="Hansen M."/>
            <person name="Howarth C."/>
            <person name="Imamovic A."/>
            <person name="Ireland A."/>
            <person name="Larimer J."/>
            <person name="McCowan C."/>
            <person name="Murphy C."/>
            <person name="Pearson M."/>
            <person name="Poon T.W."/>
            <person name="Priest M."/>
            <person name="Roberts A."/>
            <person name="Saif S."/>
            <person name="Shea T."/>
            <person name="Sisk P."/>
            <person name="Sykes S."/>
            <person name="Wortman J."/>
            <person name="Nusbaum C."/>
            <person name="Birren B."/>
        </authorList>
    </citation>
    <scope>NUCLEOTIDE SEQUENCE [LARGE SCALE GENOMIC DNA]</scope>
    <source>
        <strain evidence="6 7">MS-1</strain>
    </source>
</reference>
<dbReference type="PANTHER" id="PTHR46847">
    <property type="entry name" value="D-ALLOSE-BINDING PERIPLASMIC PROTEIN-RELATED"/>
    <property type="match status" value="1"/>
</dbReference>
<feature type="chain" id="PRO_5002488793" description="Periplasmic binding protein domain-containing protein" evidence="4">
    <location>
        <begin position="34"/>
        <end position="327"/>
    </location>
</feature>
<dbReference type="EMBL" id="AQHW01000027">
    <property type="protein sequence ID" value="KKB48421.1"/>
    <property type="molecule type" value="Genomic_DNA"/>
</dbReference>
<evidence type="ECO:0000313" key="6">
    <source>
        <dbReference type="EMBL" id="KKB48421.1"/>
    </source>
</evidence>
<comment type="similarity">
    <text evidence="2">Belongs to the bacterial solute-binding protein 2 family.</text>
</comment>
<keyword evidence="7" id="KW-1185">Reference proteome</keyword>
<dbReference type="InterPro" id="IPR028082">
    <property type="entry name" value="Peripla_BP_I"/>
</dbReference>
<protein>
    <recommendedName>
        <fullName evidence="5">Periplasmic binding protein domain-containing protein</fullName>
    </recommendedName>
</protein>
<dbReference type="PANTHER" id="PTHR46847:SF1">
    <property type="entry name" value="D-ALLOSE-BINDING PERIPLASMIC PROTEIN-RELATED"/>
    <property type="match status" value="1"/>
</dbReference>
<evidence type="ECO:0000259" key="5">
    <source>
        <dbReference type="Pfam" id="PF13407"/>
    </source>
</evidence>
<comment type="caution">
    <text evidence="6">The sequence shown here is derived from an EMBL/GenBank/DDBJ whole genome shotgun (WGS) entry which is preliminary data.</text>
</comment>
<sequence length="327" mass="34631">MKTSTFSTLKKPFLLRRLLALTCAFLSVMILFAACSDDDEPCPAQHPQVAVCLKNQTNSWRTALSYYATNQLESKGLTYATYVAKDKTQQANQIRMALEAGCQILVVVPEGIGKEALDFAFSAGIPVIMFEDGVTDGYTALVQGDNAAAGKNAAGYIASKGAVHVVAFKITQDPASSDARVGAFTEELKSKSPSTRLTTQTLSLYTSADGKEAAARILAGDPSVDAFYAQDDEVASGVIEAISESGRTDIKVVVGCGGSQAFLSLILSTTVTDVATTLYSPSMITKCVDLADDLLKGKAIEEKQIVMPATVVNKGNAGEYQDSNSPY</sequence>
<dbReference type="GO" id="GO:0030246">
    <property type="term" value="F:carbohydrate binding"/>
    <property type="evidence" value="ECO:0007669"/>
    <property type="project" value="UniProtKB-ARBA"/>
</dbReference>
<comment type="subcellular location">
    <subcellularLocation>
        <location evidence="1">Cell envelope</location>
    </subcellularLocation>
</comment>
<dbReference type="SUPFAM" id="SSF53822">
    <property type="entry name" value="Periplasmic binding protein-like I"/>
    <property type="match status" value="1"/>
</dbReference>
<evidence type="ECO:0000256" key="3">
    <source>
        <dbReference type="ARBA" id="ARBA00022729"/>
    </source>
</evidence>
<gene>
    <name evidence="6" type="ORF">HMPREF1536_04886</name>
</gene>